<dbReference type="AlphaFoldDB" id="A0A078KTL8"/>
<dbReference type="Proteomes" id="UP000044071">
    <property type="component" value="Unassembled WGS sequence"/>
</dbReference>
<proteinExistence type="predicted"/>
<sequence length="504" mass="56810">MHLVINFCGTGDNGSGFLDGYDYVHSEQVKTLFVEGCDKEEVCDAAIFPDLKNFAQRFAQGVFSAEGENLRLTTHDLHNLAMGISRANVNAGDVAKSITGITLCGYSRGAVTCFEVAKVLKEIAPSIPIDIVADQPVPGNIFQVPGANANSIADCSKLDNLENVSVILGAYTGQLYMDDSNIPTRIATQLGRFVHRAAFSQVVPKLSNKTNRDLIVIPRESHHQLLANMPVGAEHLHMQIAKYLSLKGLVSTEALDRKTREAGRTYTRDYGKSVYPYPQVNKLQSFFGLSKKEAYQHLDKLHPSALLKKGMEWDFRAENLAEWWERQERNSPIIASGFTQHLAVIIRQTDIYDANSLMTLYRTANNWLAYKPDSKRSYQVEALREHVFGCLLDHKYSASDLHRITLDQFHEDSYFLKQWNRIMNSSFVKTEATKILGDAFVKHDQRELSHSELLGKINDWIEGKKASHSSRFQEIVKLRDQLQDMISDASLDLDQPLSLNLSLW</sequence>
<name>A0A078KTL8_9GAMM</name>
<protein>
    <recommendedName>
        <fullName evidence="3">DUF5621 domain-containing protein</fullName>
    </recommendedName>
</protein>
<dbReference type="OrthoDB" id="1432332at2"/>
<accession>A0A078KTL8</accession>
<dbReference type="RefSeq" id="WP_043872869.1">
    <property type="nucleotide sequence ID" value="NZ_CCVW01000001.1"/>
</dbReference>
<dbReference type="eggNOG" id="ENOG5030U0B">
    <property type="taxonomic scope" value="Bacteria"/>
</dbReference>
<gene>
    <name evidence="1" type="ORF">BN59_00574</name>
</gene>
<reference evidence="1 2" key="1">
    <citation type="submission" date="2014-06" db="EMBL/GenBank/DDBJ databases">
        <authorList>
            <person name="Urmite Genomes Urmite Genomes"/>
        </authorList>
    </citation>
    <scope>NUCLEOTIDE SEQUENCE [LARGE SCALE GENOMIC DNA]</scope>
</reference>
<keyword evidence="2" id="KW-1185">Reference proteome</keyword>
<evidence type="ECO:0008006" key="3">
    <source>
        <dbReference type="Google" id="ProtNLM"/>
    </source>
</evidence>
<evidence type="ECO:0000313" key="1">
    <source>
        <dbReference type="EMBL" id="CDZ76307.1"/>
    </source>
</evidence>
<evidence type="ECO:0000313" key="2">
    <source>
        <dbReference type="Proteomes" id="UP000044071"/>
    </source>
</evidence>
<organism evidence="1 2">
    <name type="scientific">Legionella massiliensis</name>
    <dbReference type="NCBI Taxonomy" id="1034943"/>
    <lineage>
        <taxon>Bacteria</taxon>
        <taxon>Pseudomonadati</taxon>
        <taxon>Pseudomonadota</taxon>
        <taxon>Gammaproteobacteria</taxon>
        <taxon>Legionellales</taxon>
        <taxon>Legionellaceae</taxon>
        <taxon>Legionella</taxon>
    </lineage>
</organism>
<dbReference type="EMBL" id="CCSB01000001">
    <property type="protein sequence ID" value="CDZ76307.1"/>
    <property type="molecule type" value="Genomic_DNA"/>
</dbReference>